<evidence type="ECO:0000313" key="2">
    <source>
        <dbReference type="EMBL" id="MCW1924112.1"/>
    </source>
</evidence>
<gene>
    <name evidence="2" type="ORF">OKA05_16210</name>
</gene>
<reference evidence="2 3" key="1">
    <citation type="submission" date="2022-10" db="EMBL/GenBank/DDBJ databases">
        <title>Luteolibacter arcticus strain CCTCC AB 2014275, whole genome shotgun sequencing project.</title>
        <authorList>
            <person name="Zhao G."/>
            <person name="Shen L."/>
        </authorList>
    </citation>
    <scope>NUCLEOTIDE SEQUENCE [LARGE SCALE GENOMIC DNA]</scope>
    <source>
        <strain evidence="2 3">CCTCC AB 2014275</strain>
    </source>
</reference>
<evidence type="ECO:0000256" key="1">
    <source>
        <dbReference type="SAM" id="Phobius"/>
    </source>
</evidence>
<sequence>MSAPESETKLERKSAARRPPRLKRMLRVSLLVAMIAGISIFFDFPAIRDAPLYQVDGIQGAENADHYNRSLGGFLDLDQEFLVRMDLNGSDPARVVRDLRLHAMEDIPHQFWRLGPWYWPKSRQPDMEAYASQHFSPERGPDGLNYFAVHDRRADRVFLWVKDNF</sequence>
<keyword evidence="1" id="KW-1133">Transmembrane helix</keyword>
<comment type="caution">
    <text evidence="2">The sequence shown here is derived from an EMBL/GenBank/DDBJ whole genome shotgun (WGS) entry which is preliminary data.</text>
</comment>
<keyword evidence="3" id="KW-1185">Reference proteome</keyword>
<keyword evidence="1" id="KW-0472">Membrane</keyword>
<keyword evidence="1" id="KW-0812">Transmembrane</keyword>
<protein>
    <submittedName>
        <fullName evidence="2">Uncharacterized protein</fullName>
    </submittedName>
</protein>
<proteinExistence type="predicted"/>
<evidence type="ECO:0000313" key="3">
    <source>
        <dbReference type="Proteomes" id="UP001320876"/>
    </source>
</evidence>
<dbReference type="EMBL" id="JAPDDT010000007">
    <property type="protein sequence ID" value="MCW1924112.1"/>
    <property type="molecule type" value="Genomic_DNA"/>
</dbReference>
<name>A0ABT3GKS5_9BACT</name>
<feature type="transmembrane region" description="Helical" evidence="1">
    <location>
        <begin position="25"/>
        <end position="42"/>
    </location>
</feature>
<dbReference type="Proteomes" id="UP001320876">
    <property type="component" value="Unassembled WGS sequence"/>
</dbReference>
<accession>A0ABT3GKS5</accession>
<organism evidence="2 3">
    <name type="scientific">Luteolibacter arcticus</name>
    <dbReference type="NCBI Taxonomy" id="1581411"/>
    <lineage>
        <taxon>Bacteria</taxon>
        <taxon>Pseudomonadati</taxon>
        <taxon>Verrucomicrobiota</taxon>
        <taxon>Verrucomicrobiia</taxon>
        <taxon>Verrucomicrobiales</taxon>
        <taxon>Verrucomicrobiaceae</taxon>
        <taxon>Luteolibacter</taxon>
    </lineage>
</organism>